<protein>
    <recommendedName>
        <fullName evidence="3">Nucleotidyl transferase domain-containing protein</fullName>
    </recommendedName>
</protein>
<dbReference type="InterPro" id="IPR005835">
    <property type="entry name" value="NTP_transferase_dom"/>
</dbReference>
<evidence type="ECO:0000313" key="4">
    <source>
        <dbReference type="EMBL" id="SUZ50719.1"/>
    </source>
</evidence>
<dbReference type="PANTHER" id="PTHR43584">
    <property type="entry name" value="NUCLEOTIDYL TRANSFERASE"/>
    <property type="match status" value="1"/>
</dbReference>
<proteinExistence type="predicted"/>
<dbReference type="InterPro" id="IPR050065">
    <property type="entry name" value="GlmU-like"/>
</dbReference>
<dbReference type="EMBL" id="UINC01000185">
    <property type="protein sequence ID" value="SUZ50719.1"/>
    <property type="molecule type" value="Genomic_DNA"/>
</dbReference>
<accession>A0A381N8E3</accession>
<name>A0A381N8E3_9ZZZZ</name>
<sequence>MLSWHVEKLKSFGIDNLIINLFHKGEQIENFLGDGSKWGINIEYVYEKELLGTGGGIGNALSSIGSEPFIVMSGDVWTDFDFSNLSLNEGSLAHLIMIENPPENPDGDMFLDKGKVNSSGEGRSLTFSGLALIDPQLFIGAKAGKYDLWKEILLPASEKGQVSAEVYGGYLVNINTIEDLEKLDAYLLEE</sequence>
<organism evidence="4">
    <name type="scientific">marine metagenome</name>
    <dbReference type="NCBI Taxonomy" id="408172"/>
    <lineage>
        <taxon>unclassified sequences</taxon>
        <taxon>metagenomes</taxon>
        <taxon>ecological metagenomes</taxon>
    </lineage>
</organism>
<dbReference type="PANTHER" id="PTHR43584:SF8">
    <property type="entry name" value="N-ACETYLMURAMATE ALPHA-1-PHOSPHATE URIDYLYLTRANSFERASE"/>
    <property type="match status" value="1"/>
</dbReference>
<keyword evidence="2" id="KW-0548">Nucleotidyltransferase</keyword>
<reference evidence="4" key="1">
    <citation type="submission" date="2018-05" db="EMBL/GenBank/DDBJ databases">
        <authorList>
            <person name="Lanie J.A."/>
            <person name="Ng W.-L."/>
            <person name="Kazmierczak K.M."/>
            <person name="Andrzejewski T.M."/>
            <person name="Davidsen T.M."/>
            <person name="Wayne K.J."/>
            <person name="Tettelin H."/>
            <person name="Glass J.I."/>
            <person name="Rusch D."/>
            <person name="Podicherti R."/>
            <person name="Tsui H.-C.T."/>
            <person name="Winkler M.E."/>
        </authorList>
    </citation>
    <scope>NUCLEOTIDE SEQUENCE</scope>
</reference>
<dbReference type="Pfam" id="PF00483">
    <property type="entry name" value="NTP_transferase"/>
    <property type="match status" value="1"/>
</dbReference>
<evidence type="ECO:0000259" key="3">
    <source>
        <dbReference type="Pfam" id="PF00483"/>
    </source>
</evidence>
<dbReference type="Gene3D" id="3.90.550.10">
    <property type="entry name" value="Spore Coat Polysaccharide Biosynthesis Protein SpsA, Chain A"/>
    <property type="match status" value="1"/>
</dbReference>
<dbReference type="GO" id="GO:0016779">
    <property type="term" value="F:nucleotidyltransferase activity"/>
    <property type="evidence" value="ECO:0007669"/>
    <property type="project" value="UniProtKB-KW"/>
</dbReference>
<evidence type="ECO:0000256" key="2">
    <source>
        <dbReference type="ARBA" id="ARBA00022695"/>
    </source>
</evidence>
<gene>
    <name evidence="4" type="ORF">METZ01_LOCUS3573</name>
</gene>
<keyword evidence="1" id="KW-0808">Transferase</keyword>
<feature type="domain" description="Nucleotidyl transferase" evidence="3">
    <location>
        <begin position="1"/>
        <end position="85"/>
    </location>
</feature>
<dbReference type="AlphaFoldDB" id="A0A381N8E3"/>
<dbReference type="SUPFAM" id="SSF53448">
    <property type="entry name" value="Nucleotide-diphospho-sugar transferases"/>
    <property type="match status" value="1"/>
</dbReference>
<dbReference type="InterPro" id="IPR029044">
    <property type="entry name" value="Nucleotide-diphossugar_trans"/>
</dbReference>
<evidence type="ECO:0000256" key="1">
    <source>
        <dbReference type="ARBA" id="ARBA00022679"/>
    </source>
</evidence>